<protein>
    <submittedName>
        <fullName evidence="2">Uncharacterized protein</fullName>
    </submittedName>
</protein>
<evidence type="ECO:0000313" key="3">
    <source>
        <dbReference type="Proteomes" id="UP000007755"/>
    </source>
</evidence>
<dbReference type="Proteomes" id="UP000007755">
    <property type="component" value="Unassembled WGS sequence"/>
</dbReference>
<dbReference type="AlphaFoldDB" id="F4WCT3"/>
<gene>
    <name evidence="2" type="ORF">G5I_03363</name>
</gene>
<dbReference type="EMBL" id="GL888073">
    <property type="protein sequence ID" value="EGI67978.1"/>
    <property type="molecule type" value="Genomic_DNA"/>
</dbReference>
<organism evidence="3">
    <name type="scientific">Acromyrmex echinatior</name>
    <name type="common">Panamanian leafcutter ant</name>
    <name type="synonym">Acromyrmex octospinosus echinatior</name>
    <dbReference type="NCBI Taxonomy" id="103372"/>
    <lineage>
        <taxon>Eukaryota</taxon>
        <taxon>Metazoa</taxon>
        <taxon>Ecdysozoa</taxon>
        <taxon>Arthropoda</taxon>
        <taxon>Hexapoda</taxon>
        <taxon>Insecta</taxon>
        <taxon>Pterygota</taxon>
        <taxon>Neoptera</taxon>
        <taxon>Endopterygota</taxon>
        <taxon>Hymenoptera</taxon>
        <taxon>Apocrita</taxon>
        <taxon>Aculeata</taxon>
        <taxon>Formicoidea</taxon>
        <taxon>Formicidae</taxon>
        <taxon>Myrmicinae</taxon>
        <taxon>Acromyrmex</taxon>
    </lineage>
</organism>
<proteinExistence type="predicted"/>
<name>F4WCT3_ACREC</name>
<feature type="region of interest" description="Disordered" evidence="1">
    <location>
        <begin position="66"/>
        <end position="175"/>
    </location>
</feature>
<evidence type="ECO:0000313" key="2">
    <source>
        <dbReference type="EMBL" id="EGI67978.1"/>
    </source>
</evidence>
<feature type="compositionally biased region" description="Basic and acidic residues" evidence="1">
    <location>
        <begin position="70"/>
        <end position="84"/>
    </location>
</feature>
<sequence>MTYGHLRYHPLRGGPVGDQLRRILQASVLLCLELHGARGVASQTILDPPRVMLSPGHSRLCPGLASLGNERSEESNTAKTDLTKTKTRFSGVARYQREKERETVAKTPTSLNAKISAGGEREAVLRSARLNPQNGSTTPPAGQSLGQEIQSRQSRVVCPGDEEANQDDPRSGGLS</sequence>
<feature type="compositionally biased region" description="Polar residues" evidence="1">
    <location>
        <begin position="130"/>
        <end position="154"/>
    </location>
</feature>
<dbReference type="InParanoid" id="F4WCT3"/>
<reference evidence="2" key="1">
    <citation type="submission" date="2011-02" db="EMBL/GenBank/DDBJ databases">
        <title>The genome of the leaf-cutting ant Acromyrmex echinatior suggests key adaptations to social evolution and fungus farming.</title>
        <authorList>
            <person name="Nygaard S."/>
            <person name="Zhang G."/>
        </authorList>
    </citation>
    <scope>NUCLEOTIDE SEQUENCE</scope>
</reference>
<accession>F4WCT3</accession>
<evidence type="ECO:0000256" key="1">
    <source>
        <dbReference type="SAM" id="MobiDB-lite"/>
    </source>
</evidence>
<keyword evidence="3" id="KW-1185">Reference proteome</keyword>
<feature type="compositionally biased region" description="Basic and acidic residues" evidence="1">
    <location>
        <begin position="95"/>
        <end position="104"/>
    </location>
</feature>